<proteinExistence type="predicted"/>
<reference evidence="1 2" key="1">
    <citation type="journal article" date="2016" name="Nat. Commun.">
        <title>Extremotolerant tardigrade genome and improved radiotolerance of human cultured cells by tardigrade-unique protein.</title>
        <authorList>
            <person name="Hashimoto T."/>
            <person name="Horikawa D.D."/>
            <person name="Saito Y."/>
            <person name="Kuwahara H."/>
            <person name="Kozuka-Hata H."/>
            <person name="Shin-I T."/>
            <person name="Minakuchi Y."/>
            <person name="Ohishi K."/>
            <person name="Motoyama A."/>
            <person name="Aizu T."/>
            <person name="Enomoto A."/>
            <person name="Kondo K."/>
            <person name="Tanaka S."/>
            <person name="Hara Y."/>
            <person name="Koshikawa S."/>
            <person name="Sagara H."/>
            <person name="Miura T."/>
            <person name="Yokobori S."/>
            <person name="Miyagawa K."/>
            <person name="Suzuki Y."/>
            <person name="Kubo T."/>
            <person name="Oyama M."/>
            <person name="Kohara Y."/>
            <person name="Fujiyama A."/>
            <person name="Arakawa K."/>
            <person name="Katayama T."/>
            <person name="Toyoda A."/>
            <person name="Kunieda T."/>
        </authorList>
    </citation>
    <scope>NUCLEOTIDE SEQUENCE [LARGE SCALE GENOMIC DNA]</scope>
    <source>
        <strain evidence="1 2">YOKOZUNA-1</strain>
    </source>
</reference>
<organism evidence="1 2">
    <name type="scientific">Ramazzottius varieornatus</name>
    <name type="common">Water bear</name>
    <name type="synonym">Tardigrade</name>
    <dbReference type="NCBI Taxonomy" id="947166"/>
    <lineage>
        <taxon>Eukaryota</taxon>
        <taxon>Metazoa</taxon>
        <taxon>Ecdysozoa</taxon>
        <taxon>Tardigrada</taxon>
        <taxon>Eutardigrada</taxon>
        <taxon>Parachela</taxon>
        <taxon>Hypsibioidea</taxon>
        <taxon>Ramazzottiidae</taxon>
        <taxon>Ramazzottius</taxon>
    </lineage>
</organism>
<name>A0A1D1VVW7_RAMVA</name>
<dbReference type="Proteomes" id="UP000186922">
    <property type="component" value="Unassembled WGS sequence"/>
</dbReference>
<accession>A0A1D1VVW7</accession>
<protein>
    <submittedName>
        <fullName evidence="1">Uncharacterized protein</fullName>
    </submittedName>
</protein>
<evidence type="ECO:0000313" key="2">
    <source>
        <dbReference type="Proteomes" id="UP000186922"/>
    </source>
</evidence>
<dbReference type="EMBL" id="BDGG01000012">
    <property type="protein sequence ID" value="GAV05610.1"/>
    <property type="molecule type" value="Genomic_DNA"/>
</dbReference>
<sequence length="117" mass="13152">MDSEGLFPKKGNVRIRLYNRSMRYHESLPYSEVSDHYGRASSAFTLICFYQLFQSTIQYSSGDAGVRSGPTNKCEAVYDGVIAVAFQPVVRPRWLVDDVTSALPQPARRSGSRQLID</sequence>
<keyword evidence="2" id="KW-1185">Reference proteome</keyword>
<gene>
    <name evidence="1" type="primary">RvY_15710-1</name>
    <name evidence="1" type="synonym">RvY_15710.1</name>
    <name evidence="1" type="ORF">RvY_15710</name>
</gene>
<evidence type="ECO:0000313" key="1">
    <source>
        <dbReference type="EMBL" id="GAV05610.1"/>
    </source>
</evidence>
<comment type="caution">
    <text evidence="1">The sequence shown here is derived from an EMBL/GenBank/DDBJ whole genome shotgun (WGS) entry which is preliminary data.</text>
</comment>
<dbReference type="AlphaFoldDB" id="A0A1D1VVW7"/>